<proteinExistence type="predicted"/>
<evidence type="ECO:0000313" key="1">
    <source>
        <dbReference type="EMBL" id="MBH5392312.1"/>
    </source>
</evidence>
<accession>A0ABS0PH43</accession>
<dbReference type="EMBL" id="JACEGD010000105">
    <property type="protein sequence ID" value="MBH5392312.1"/>
    <property type="molecule type" value="Genomic_DNA"/>
</dbReference>
<gene>
    <name evidence="1" type="ORF">H1B27_39650</name>
</gene>
<comment type="caution">
    <text evidence="1">The sequence shown here is derived from an EMBL/GenBank/DDBJ whole genome shotgun (WGS) entry which is preliminary data.</text>
</comment>
<name>A0ABS0PH43_9BRAD</name>
<reference evidence="1 2" key="1">
    <citation type="submission" date="2020-07" db="EMBL/GenBank/DDBJ databases">
        <title>Bradyrhizobium diversity isolated from nodules of indigenous legumes of Western Australia.</title>
        <authorList>
            <person name="Klepa M.S."/>
        </authorList>
    </citation>
    <scope>NUCLEOTIDE SEQUENCE [LARGE SCALE GENOMIC DNA]</scope>
    <source>
        <strain evidence="1 2">CNPSo 4019</strain>
    </source>
</reference>
<keyword evidence="2" id="KW-1185">Reference proteome</keyword>
<protein>
    <submittedName>
        <fullName evidence="1">IS110 family transposase</fullName>
    </submittedName>
</protein>
<evidence type="ECO:0000313" key="2">
    <source>
        <dbReference type="Proteomes" id="UP001194539"/>
    </source>
</evidence>
<organism evidence="1 2">
    <name type="scientific">Bradyrhizobium diversitatis</name>
    <dbReference type="NCBI Taxonomy" id="2755406"/>
    <lineage>
        <taxon>Bacteria</taxon>
        <taxon>Pseudomonadati</taxon>
        <taxon>Pseudomonadota</taxon>
        <taxon>Alphaproteobacteria</taxon>
        <taxon>Hyphomicrobiales</taxon>
        <taxon>Nitrobacteraceae</taxon>
        <taxon>Bradyrhizobium</taxon>
    </lineage>
</organism>
<feature type="non-terminal residue" evidence="1">
    <location>
        <position position="1"/>
    </location>
</feature>
<sequence>AANVLLSRITRFSKLKRWGMDVAKRRGSKRAKVALARKLAVILHRIWVDGTIYRWGEAESIAA</sequence>
<dbReference type="Proteomes" id="UP001194539">
    <property type="component" value="Unassembled WGS sequence"/>
</dbReference>